<protein>
    <submittedName>
        <fullName evidence="2">Effector-binding domain-containing protein</fullName>
    </submittedName>
</protein>
<feature type="domain" description="AraC effector-binding" evidence="1">
    <location>
        <begin position="3"/>
        <end position="149"/>
    </location>
</feature>
<gene>
    <name evidence="2" type="ORF">ATJ97_0763</name>
</gene>
<evidence type="ECO:0000313" key="3">
    <source>
        <dbReference type="Proteomes" id="UP000222106"/>
    </source>
</evidence>
<name>A0A2A9EJ65_9MICO</name>
<evidence type="ECO:0000259" key="1">
    <source>
        <dbReference type="SMART" id="SM00871"/>
    </source>
</evidence>
<dbReference type="EMBL" id="PDJI01000004">
    <property type="protein sequence ID" value="PFG38290.1"/>
    <property type="molecule type" value="Genomic_DNA"/>
</dbReference>
<organism evidence="2 3">
    <name type="scientific">Georgenia soli</name>
    <dbReference type="NCBI Taxonomy" id="638953"/>
    <lineage>
        <taxon>Bacteria</taxon>
        <taxon>Bacillati</taxon>
        <taxon>Actinomycetota</taxon>
        <taxon>Actinomycetes</taxon>
        <taxon>Micrococcales</taxon>
        <taxon>Bogoriellaceae</taxon>
        <taxon>Georgenia</taxon>
    </lineage>
</organism>
<proteinExistence type="predicted"/>
<dbReference type="Pfam" id="PF06445">
    <property type="entry name" value="GyrI-like"/>
    <property type="match status" value="1"/>
</dbReference>
<dbReference type="Proteomes" id="UP000222106">
    <property type="component" value="Unassembled WGS sequence"/>
</dbReference>
<dbReference type="RefSeq" id="WP_170037104.1">
    <property type="nucleotide sequence ID" value="NZ_PDJI01000004.1"/>
</dbReference>
<dbReference type="SUPFAM" id="SSF55136">
    <property type="entry name" value="Probable bacterial effector-binding domain"/>
    <property type="match status" value="1"/>
</dbReference>
<keyword evidence="3" id="KW-1185">Reference proteome</keyword>
<dbReference type="InterPro" id="IPR010499">
    <property type="entry name" value="AraC_E-bd"/>
</dbReference>
<sequence>MDPATELVELPVQRVAVVCARLTTQEIPGFIGPAFGEIIGALGRQGLAPAGPPFGRYRSLDDGSFDVEAGFPCSGRVTPEGRVEPGELPGGLVARTRYVGPYEGIAEAYGAATSWLAQAGYRVRETPWECYLDGPEVAQPRTEVFMPCAPAAPPDHSEGP</sequence>
<dbReference type="InterPro" id="IPR011256">
    <property type="entry name" value="Reg_factor_effector_dom_sf"/>
</dbReference>
<comment type="caution">
    <text evidence="2">The sequence shown here is derived from an EMBL/GenBank/DDBJ whole genome shotgun (WGS) entry which is preliminary data.</text>
</comment>
<dbReference type="SMART" id="SM00871">
    <property type="entry name" value="AraC_E_bind"/>
    <property type="match status" value="1"/>
</dbReference>
<dbReference type="InterPro" id="IPR029442">
    <property type="entry name" value="GyrI-like"/>
</dbReference>
<dbReference type="AlphaFoldDB" id="A0A2A9EJ65"/>
<accession>A0A2A9EJ65</accession>
<evidence type="ECO:0000313" key="2">
    <source>
        <dbReference type="EMBL" id="PFG38290.1"/>
    </source>
</evidence>
<dbReference type="Gene3D" id="3.20.80.10">
    <property type="entry name" value="Regulatory factor, effector binding domain"/>
    <property type="match status" value="1"/>
</dbReference>
<reference evidence="2 3" key="1">
    <citation type="submission" date="2017-10" db="EMBL/GenBank/DDBJ databases">
        <title>Sequencing the genomes of 1000 actinobacteria strains.</title>
        <authorList>
            <person name="Klenk H.-P."/>
        </authorList>
    </citation>
    <scope>NUCLEOTIDE SEQUENCE [LARGE SCALE GENOMIC DNA]</scope>
    <source>
        <strain evidence="2 3">DSM 21838</strain>
    </source>
</reference>